<dbReference type="Pfam" id="PF19305">
    <property type="entry name" value="MmgE_PrpD_C"/>
    <property type="match status" value="1"/>
</dbReference>
<evidence type="ECO:0000259" key="3">
    <source>
        <dbReference type="Pfam" id="PF19305"/>
    </source>
</evidence>
<evidence type="ECO:0000313" key="4">
    <source>
        <dbReference type="EMBL" id="RCW63814.1"/>
    </source>
</evidence>
<gene>
    <name evidence="4" type="ORF">DES41_11732</name>
</gene>
<keyword evidence="5" id="KW-1185">Reference proteome</keyword>
<dbReference type="Gene3D" id="1.10.4100.10">
    <property type="entry name" value="2-methylcitrate dehydratase PrpD"/>
    <property type="match status" value="1"/>
</dbReference>
<dbReference type="EMBL" id="QPJK01000017">
    <property type="protein sequence ID" value="RCW63814.1"/>
    <property type="molecule type" value="Genomic_DNA"/>
</dbReference>
<organism evidence="4 5">
    <name type="scientific">Pseudorhodoferax soli</name>
    <dbReference type="NCBI Taxonomy" id="545864"/>
    <lineage>
        <taxon>Bacteria</taxon>
        <taxon>Pseudomonadati</taxon>
        <taxon>Pseudomonadota</taxon>
        <taxon>Betaproteobacteria</taxon>
        <taxon>Burkholderiales</taxon>
        <taxon>Comamonadaceae</taxon>
    </lineage>
</organism>
<dbReference type="SUPFAM" id="SSF103378">
    <property type="entry name" value="2-methylcitrate dehydratase PrpD"/>
    <property type="match status" value="1"/>
</dbReference>
<dbReference type="OrthoDB" id="9791416at2"/>
<evidence type="ECO:0000313" key="5">
    <source>
        <dbReference type="Proteomes" id="UP000252884"/>
    </source>
</evidence>
<dbReference type="Pfam" id="PF03972">
    <property type="entry name" value="MmgE_PrpD_N"/>
    <property type="match status" value="1"/>
</dbReference>
<dbReference type="InterPro" id="IPR045336">
    <property type="entry name" value="MmgE_PrpD_N"/>
</dbReference>
<proteinExistence type="inferred from homology"/>
<feature type="domain" description="MmgE/PrpD N-terminal" evidence="2">
    <location>
        <begin position="7"/>
        <end position="245"/>
    </location>
</feature>
<dbReference type="InterPro" id="IPR005656">
    <property type="entry name" value="MmgE_PrpD"/>
</dbReference>
<dbReference type="Proteomes" id="UP000252884">
    <property type="component" value="Unassembled WGS sequence"/>
</dbReference>
<sequence length="450" mass="47442">MHATEVFGHYAQDYHRTALPDEVVHHAKRAVIDWYAALFPGLATAPLAQLEQVLADDLDRGRARLGNGRSATARAAALYNGTAAHAAEVDDSFRDAMYHPGAATIAAALAASQDAGASGLDFLRALVLGYEVSTRIGVVLGRPHYQYWHNTGTVGTFGAAAAAAGALRLGAQPFAHALATAATFAAGLQQAFRMDSMSKPLHAGRAAEAGLLAAQLAARGVTGSLDVLDGEAGLGRAMGDGPDWSQVGATLGRDFHITRLTFKNHIGCGHTFAAVDGALALREQHGLQADDIAHVQVDTYRPALDIACYEKPATANEARFSLRYVVATALARGSVRLAAYEPAQLDDVRARELMTRIDVRVDPQIDAAFPGQRAARVEISTHSGAKLVHLQPNRKGDPELPLSDAELESKFLELSGPVIGDVGAKDLLAQLWTLERAAALPATPGAPGDR</sequence>
<evidence type="ECO:0000259" key="2">
    <source>
        <dbReference type="Pfam" id="PF03972"/>
    </source>
</evidence>
<dbReference type="InterPro" id="IPR045337">
    <property type="entry name" value="MmgE_PrpD_C"/>
</dbReference>
<accession>A0A368XCQ6</accession>
<dbReference type="Gene3D" id="3.30.1330.120">
    <property type="entry name" value="2-methylcitrate dehydratase PrpD"/>
    <property type="match status" value="1"/>
</dbReference>
<feature type="domain" description="MmgE/PrpD C-terminal" evidence="3">
    <location>
        <begin position="268"/>
        <end position="426"/>
    </location>
</feature>
<evidence type="ECO:0000256" key="1">
    <source>
        <dbReference type="ARBA" id="ARBA00006174"/>
    </source>
</evidence>
<dbReference type="GO" id="GO:0016829">
    <property type="term" value="F:lyase activity"/>
    <property type="evidence" value="ECO:0007669"/>
    <property type="project" value="InterPro"/>
</dbReference>
<dbReference type="AlphaFoldDB" id="A0A368XCQ6"/>
<dbReference type="PANTHER" id="PTHR16943">
    <property type="entry name" value="2-METHYLCITRATE DEHYDRATASE-RELATED"/>
    <property type="match status" value="1"/>
</dbReference>
<comment type="caution">
    <text evidence="4">The sequence shown here is derived from an EMBL/GenBank/DDBJ whole genome shotgun (WGS) entry which is preliminary data.</text>
</comment>
<reference evidence="4 5" key="1">
    <citation type="submission" date="2018-07" db="EMBL/GenBank/DDBJ databases">
        <title>Genomic Encyclopedia of Type Strains, Phase IV (KMG-IV): sequencing the most valuable type-strain genomes for metagenomic binning, comparative biology and taxonomic classification.</title>
        <authorList>
            <person name="Goeker M."/>
        </authorList>
    </citation>
    <scope>NUCLEOTIDE SEQUENCE [LARGE SCALE GENOMIC DNA]</scope>
    <source>
        <strain evidence="4 5">DSM 21634</strain>
    </source>
</reference>
<dbReference type="PANTHER" id="PTHR16943:SF8">
    <property type="entry name" value="2-METHYLCITRATE DEHYDRATASE"/>
    <property type="match status" value="1"/>
</dbReference>
<dbReference type="InterPro" id="IPR042183">
    <property type="entry name" value="MmgE/PrpD_sf_1"/>
</dbReference>
<dbReference type="RefSeq" id="WP_114472530.1">
    <property type="nucleotide sequence ID" value="NZ_QPJK01000017.1"/>
</dbReference>
<dbReference type="InterPro" id="IPR036148">
    <property type="entry name" value="MmgE/PrpD_sf"/>
</dbReference>
<protein>
    <submittedName>
        <fullName evidence="4">2-methylcitrate dehydratase PrpD</fullName>
    </submittedName>
</protein>
<comment type="similarity">
    <text evidence="1">Belongs to the PrpD family.</text>
</comment>
<dbReference type="InterPro" id="IPR042188">
    <property type="entry name" value="MmgE/PrpD_sf_2"/>
</dbReference>
<name>A0A368XCQ6_9BURK</name>